<feature type="zinc finger region" description="C3H1-type" evidence="9">
    <location>
        <begin position="202"/>
        <end position="229"/>
    </location>
</feature>
<dbReference type="PROSITE" id="PS50089">
    <property type="entry name" value="ZF_RING_2"/>
    <property type="match status" value="1"/>
</dbReference>
<dbReference type="InterPro" id="IPR003954">
    <property type="entry name" value="RRM_euk-type"/>
</dbReference>
<feature type="domain" description="RING-type" evidence="12">
    <location>
        <begin position="15"/>
        <end position="58"/>
    </location>
</feature>
<organism evidence="15 16">
    <name type="scientific">Lachnellula hyalina</name>
    <dbReference type="NCBI Taxonomy" id="1316788"/>
    <lineage>
        <taxon>Eukaryota</taxon>
        <taxon>Fungi</taxon>
        <taxon>Dikarya</taxon>
        <taxon>Ascomycota</taxon>
        <taxon>Pezizomycotina</taxon>
        <taxon>Leotiomycetes</taxon>
        <taxon>Helotiales</taxon>
        <taxon>Lachnaceae</taxon>
        <taxon>Lachnellula</taxon>
    </lineage>
</organism>
<dbReference type="FunFam" id="3.30.40.10:FF:000006">
    <property type="entry name" value="CCR4-NOT transcription complex subunit 4"/>
    <property type="match status" value="1"/>
</dbReference>
<accession>A0A8H8TV12</accession>
<evidence type="ECO:0000256" key="10">
    <source>
        <dbReference type="SAM" id="Coils"/>
    </source>
</evidence>
<dbReference type="InterPro" id="IPR013083">
    <property type="entry name" value="Znf_RING/FYVE/PHD"/>
</dbReference>
<feature type="compositionally biased region" description="Low complexity" evidence="11">
    <location>
        <begin position="1160"/>
        <end position="1170"/>
    </location>
</feature>
<dbReference type="PANTHER" id="PTHR12603:SF0">
    <property type="entry name" value="CCR4-NOT TRANSCRIPTION COMPLEX SUBUNIT 4"/>
    <property type="match status" value="1"/>
</dbReference>
<dbReference type="InterPro" id="IPR034261">
    <property type="entry name" value="CNOT4_RRM"/>
</dbReference>
<keyword evidence="5 8" id="KW-0694">RNA-binding</keyword>
<feature type="region of interest" description="Disordered" evidence="11">
    <location>
        <begin position="594"/>
        <end position="617"/>
    </location>
</feature>
<dbReference type="Gene3D" id="3.30.70.330">
    <property type="match status" value="1"/>
</dbReference>
<protein>
    <submittedName>
        <fullName evidence="15">General negative regulator of transcription subunit</fullName>
    </submittedName>
</protein>
<feature type="compositionally biased region" description="Polar residues" evidence="11">
    <location>
        <begin position="530"/>
        <end position="560"/>
    </location>
</feature>
<evidence type="ECO:0000256" key="1">
    <source>
        <dbReference type="ARBA" id="ARBA00004123"/>
    </source>
</evidence>
<keyword evidence="2 9" id="KW-0479">Metal-binding</keyword>
<dbReference type="CDD" id="cd12438">
    <property type="entry name" value="RRM_CNOT4"/>
    <property type="match status" value="1"/>
</dbReference>
<feature type="compositionally biased region" description="Low complexity" evidence="11">
    <location>
        <begin position="314"/>
        <end position="334"/>
    </location>
</feature>
<dbReference type="GO" id="GO:0030014">
    <property type="term" value="C:CCR4-NOT complex"/>
    <property type="evidence" value="ECO:0007669"/>
    <property type="project" value="InterPro"/>
</dbReference>
<feature type="region of interest" description="Disordered" evidence="11">
    <location>
        <begin position="527"/>
        <end position="562"/>
    </location>
</feature>
<feature type="compositionally biased region" description="Basic and acidic residues" evidence="11">
    <location>
        <begin position="1210"/>
        <end position="1222"/>
    </location>
</feature>
<feature type="domain" description="C3H1-type" evidence="14">
    <location>
        <begin position="202"/>
        <end position="229"/>
    </location>
</feature>
<feature type="compositionally biased region" description="Basic and acidic residues" evidence="11">
    <location>
        <begin position="409"/>
        <end position="421"/>
    </location>
</feature>
<dbReference type="CDD" id="cd16618">
    <property type="entry name" value="mRING-HC-C4C4_CNOT4"/>
    <property type="match status" value="1"/>
</dbReference>
<feature type="compositionally biased region" description="Basic and acidic residues" evidence="11">
    <location>
        <begin position="277"/>
        <end position="286"/>
    </location>
</feature>
<feature type="domain" description="RRM" evidence="13">
    <location>
        <begin position="120"/>
        <end position="205"/>
    </location>
</feature>
<evidence type="ECO:0000256" key="4">
    <source>
        <dbReference type="ARBA" id="ARBA00022833"/>
    </source>
</evidence>
<dbReference type="InterPro" id="IPR035979">
    <property type="entry name" value="RBD_domain_sf"/>
</dbReference>
<feature type="region of interest" description="Disordered" evidence="11">
    <location>
        <begin position="960"/>
        <end position="1252"/>
    </location>
</feature>
<feature type="compositionally biased region" description="Polar residues" evidence="11">
    <location>
        <begin position="904"/>
        <end position="914"/>
    </location>
</feature>
<feature type="compositionally biased region" description="Basic residues" evidence="11">
    <location>
        <begin position="701"/>
        <end position="712"/>
    </location>
</feature>
<dbReference type="GO" id="GO:0003723">
    <property type="term" value="F:RNA binding"/>
    <property type="evidence" value="ECO:0007669"/>
    <property type="project" value="UniProtKB-UniRule"/>
</dbReference>
<keyword evidence="4 9" id="KW-0862">Zinc</keyword>
<feature type="compositionally biased region" description="Basic and acidic residues" evidence="11">
    <location>
        <begin position="1117"/>
        <end position="1129"/>
    </location>
</feature>
<dbReference type="OrthoDB" id="1923159at2759"/>
<feature type="compositionally biased region" description="Polar residues" evidence="11">
    <location>
        <begin position="1020"/>
        <end position="1051"/>
    </location>
</feature>
<keyword evidence="6 10" id="KW-0175">Coiled coil</keyword>
<sequence length="1549" mass="165236">MAPQDMFIDEEDDTCPLCVEEFDLSDKNFRPCPCGYQVCQFCFNNIKNNMNGLCPACRRPYDEKTIEWKVVTPEEVAQFKANIQKNAKKKAEQRQKEAQKREVESLNRKHLSGLRVVQKNLVYVTGLNPTSGKDSLLDSLRGPSYFGQYGDVIKVAVTNKTRPTDASNVGVYVTFSTKEEAQRCIAAINNSQNNDRTLRASLGTTKYCSAYLRNETCTNKNCMFLHEPGDNDDSYSRQDLSSINSVNTQRPLPPTASSSRQAPLQHMQPVAAAAQPMHRESSKDGSDSGDGSALPSSASWANKGMQQRSRRGSHATSGAASSPAASQAMPATAEVMEEPTPVEEAVPEPSNPVLASETESPSPRPHKNQEFAELLLAITSLPSIQTISIPELPFPPLFDTNGGAKRRAMREQNEEEARLNIEQESLSDIRSTAEPLEEEEPESGSLQLGGEPEDSGREIPQGFQRRPSAQLPIQRTNNGPGAAGLAFPRNLSNLSSINGRTLTLQQRDLLLNNQNPSSSFADQFSPGMAGQSNQSAGLFQQQGHNRQSSRFNFSNENPSLPSIKPSANPKLMAQQSSMMPSVNHTQSSQFYGGSMPPPPGLKSAGTPPAGFGQNHAFGGSMGGASAFNRVPKGNENEMLQDIFRGRGNVGSGQSHDTGKREFMFPSFLQQYPSASSTPAPASGLASLYGSQPGAFHDYSQKQKKKGKKHRHANTSSSGGGGLVDLADPSILQARMQHQQQSNAGVGPGGLFGSQAQDMLAGMTKGRIGNSIIVFIGTLFLVRYSPRTLAVAAEDPSLDEATSAEVDALVADDTTDDYGSYPNVLDASRSSTPSVPPGFLPQHRLSNFHEAPAKIPSRILATSAPFVPPSTTPLASVAIPESSAPAASQAKQELRQLATQKGLTKEIASQSSQPAVQAEEYPALGSEKAKVPLTPTPTPSKINLKPAFTTTSKKQLSITLATAQTPSKSDRRATPLSVVVPSKVPTKTPTDVPAHAPSGAGFPPLPPSTPSASSTQSPATRNASKPQRIASTVKSDTPTAGSATPFSMTSNFPPQLPSSRQPSLASMSRHERPGTPTSEMISDNASITSTSMSRANSPPPSKIGSAPVKTTTRSARKKQVEQKKKDRLDMEVAAAEQEPKVEEVGPIMGRKRKQKKDRIISSAAGGSTPAASRPPSPSPVDTASTSAEQISKASPIEQTHSQDQQSSVEPEIAKPSRGHDAKTKGKAKSRTSASVTNTTPEPVPAPPPAEVEEEGITTYKPIPTPASVLHELTASGEISDTAQLAILKEKPGTNARSHHDVEVQAQGQKLTITTEDRAALFAGKPVRKNGDGPTRILLTPNGDYVRNLTAEEEDRYLQLQARLAEEAGATAFVSTKHNANNGFTLIGGRAVPNGPPSFFPAPAGTVSPLDPVSKIQRDEALSYINQYVLPSLSTNSQLEKALNANALDAELTRSTDSAGFPSWSTHQHGDTNGDAHDQAGILANGLDSMTAHFAVGRDGDSGRPLGNVSLLSLPEAETAMQAARKEAEIIEKKLIALVRKNKRMLLGSGH</sequence>
<feature type="compositionally biased region" description="Polar residues" evidence="11">
    <location>
        <begin position="1229"/>
        <end position="1238"/>
    </location>
</feature>
<feature type="region of interest" description="Disordered" evidence="11">
    <location>
        <begin position="904"/>
        <end position="947"/>
    </location>
</feature>
<proteinExistence type="predicted"/>
<dbReference type="Pfam" id="PF00076">
    <property type="entry name" value="RRM_1"/>
    <property type="match status" value="1"/>
</dbReference>
<feature type="coiled-coil region" evidence="10">
    <location>
        <begin position="81"/>
        <end position="109"/>
    </location>
</feature>
<dbReference type="GO" id="GO:0005634">
    <property type="term" value="C:nucleus"/>
    <property type="evidence" value="ECO:0007669"/>
    <property type="project" value="UniProtKB-SubCell"/>
</dbReference>
<evidence type="ECO:0000256" key="11">
    <source>
        <dbReference type="SAM" id="MobiDB-lite"/>
    </source>
</evidence>
<feature type="compositionally biased region" description="Low complexity" evidence="11">
    <location>
        <begin position="973"/>
        <end position="992"/>
    </location>
</feature>
<keyword evidence="16" id="KW-1185">Reference proteome</keyword>
<evidence type="ECO:0000256" key="6">
    <source>
        <dbReference type="ARBA" id="ARBA00023054"/>
    </source>
</evidence>
<feature type="region of interest" description="Disordered" evidence="11">
    <location>
        <begin position="403"/>
        <end position="459"/>
    </location>
</feature>
<dbReference type="PANTHER" id="PTHR12603">
    <property type="entry name" value="CCR4-NOT TRANSCRIPTION COMPLEX RELATED"/>
    <property type="match status" value="1"/>
</dbReference>
<evidence type="ECO:0000259" key="13">
    <source>
        <dbReference type="PROSITE" id="PS50102"/>
    </source>
</evidence>
<dbReference type="SMART" id="SM00361">
    <property type="entry name" value="RRM_1"/>
    <property type="match status" value="1"/>
</dbReference>
<dbReference type="PROSITE" id="PS50103">
    <property type="entry name" value="ZF_C3H1"/>
    <property type="match status" value="1"/>
</dbReference>
<dbReference type="PROSITE" id="PS50102">
    <property type="entry name" value="RRM"/>
    <property type="match status" value="1"/>
</dbReference>
<feature type="coiled-coil region" evidence="10">
    <location>
        <begin position="1512"/>
        <end position="1539"/>
    </location>
</feature>
<feature type="compositionally biased region" description="Low complexity" evidence="11">
    <location>
        <begin position="289"/>
        <end position="299"/>
    </location>
</feature>
<dbReference type="Pfam" id="PF14570">
    <property type="entry name" value="zf-RING_4"/>
    <property type="match status" value="1"/>
</dbReference>
<evidence type="ECO:0000313" key="15">
    <source>
        <dbReference type="EMBL" id="TVY22857.1"/>
    </source>
</evidence>
<dbReference type="GO" id="GO:0008270">
    <property type="term" value="F:zinc ion binding"/>
    <property type="evidence" value="ECO:0007669"/>
    <property type="project" value="UniProtKB-KW"/>
</dbReference>
<evidence type="ECO:0000256" key="9">
    <source>
        <dbReference type="PROSITE-ProRule" id="PRU00723"/>
    </source>
</evidence>
<comment type="caution">
    <text evidence="15">The sequence shown here is derived from an EMBL/GenBank/DDBJ whole genome shotgun (WGS) entry which is preliminary data.</text>
</comment>
<evidence type="ECO:0000256" key="7">
    <source>
        <dbReference type="ARBA" id="ARBA00023242"/>
    </source>
</evidence>
<dbReference type="SUPFAM" id="SSF57850">
    <property type="entry name" value="RING/U-box"/>
    <property type="match status" value="1"/>
</dbReference>
<dbReference type="InterPro" id="IPR012677">
    <property type="entry name" value="Nucleotide-bd_a/b_plait_sf"/>
</dbReference>
<feature type="compositionally biased region" description="Polar residues" evidence="11">
    <location>
        <begin position="244"/>
        <end position="262"/>
    </location>
</feature>
<feature type="region of interest" description="Disordered" evidence="11">
    <location>
        <begin position="695"/>
        <end position="725"/>
    </location>
</feature>
<evidence type="ECO:0000256" key="2">
    <source>
        <dbReference type="ARBA" id="ARBA00022723"/>
    </source>
</evidence>
<evidence type="ECO:0000256" key="3">
    <source>
        <dbReference type="ARBA" id="ARBA00022771"/>
    </source>
</evidence>
<reference evidence="15 16" key="1">
    <citation type="submission" date="2018-05" db="EMBL/GenBank/DDBJ databases">
        <title>Genome sequencing and assembly of the regulated plant pathogen Lachnellula willkommii and related sister species for the development of diagnostic species identification markers.</title>
        <authorList>
            <person name="Giroux E."/>
            <person name="Bilodeau G."/>
        </authorList>
    </citation>
    <scope>NUCLEOTIDE SEQUENCE [LARGE SCALE GENOMIC DNA]</scope>
    <source>
        <strain evidence="15 16">CBS 185.66</strain>
    </source>
</reference>
<feature type="region of interest" description="Disordered" evidence="11">
    <location>
        <begin position="244"/>
        <end position="366"/>
    </location>
</feature>
<feature type="compositionally biased region" description="Polar residues" evidence="11">
    <location>
        <begin position="1074"/>
        <end position="1095"/>
    </location>
</feature>
<dbReference type="InterPro" id="IPR039515">
    <property type="entry name" value="NOT4_mRING-HC-C4C4"/>
</dbReference>
<keyword evidence="7" id="KW-0539">Nucleus</keyword>
<dbReference type="EMBL" id="QGMH01000223">
    <property type="protein sequence ID" value="TVY22857.1"/>
    <property type="molecule type" value="Genomic_DNA"/>
</dbReference>
<dbReference type="SUPFAM" id="SSF54928">
    <property type="entry name" value="RNA-binding domain, RBD"/>
    <property type="match status" value="1"/>
</dbReference>
<dbReference type="RefSeq" id="XP_031001645.1">
    <property type="nucleotide sequence ID" value="XM_031153295.1"/>
</dbReference>
<comment type="subcellular location">
    <subcellularLocation>
        <location evidence="1">Nucleus</location>
    </subcellularLocation>
</comment>
<feature type="compositionally biased region" description="Low complexity" evidence="11">
    <location>
        <begin position="1009"/>
        <end position="1019"/>
    </location>
</feature>
<name>A0A8H8TV12_9HELO</name>
<dbReference type="InterPro" id="IPR000504">
    <property type="entry name" value="RRM_dom"/>
</dbReference>
<dbReference type="InterPro" id="IPR001841">
    <property type="entry name" value="Znf_RING"/>
</dbReference>
<dbReference type="InterPro" id="IPR000571">
    <property type="entry name" value="Znf_CCCH"/>
</dbReference>
<feature type="compositionally biased region" description="Low complexity" evidence="11">
    <location>
        <begin position="1056"/>
        <end position="1065"/>
    </location>
</feature>
<evidence type="ECO:0000256" key="5">
    <source>
        <dbReference type="ARBA" id="ARBA00022884"/>
    </source>
</evidence>
<evidence type="ECO:0000259" key="12">
    <source>
        <dbReference type="PROSITE" id="PS50089"/>
    </source>
</evidence>
<evidence type="ECO:0000256" key="8">
    <source>
        <dbReference type="PROSITE-ProRule" id="PRU00176"/>
    </source>
</evidence>
<feature type="compositionally biased region" description="Polar residues" evidence="11">
    <location>
        <begin position="1180"/>
        <end position="1207"/>
    </location>
</feature>
<dbReference type="GO" id="GO:0016567">
    <property type="term" value="P:protein ubiquitination"/>
    <property type="evidence" value="ECO:0007669"/>
    <property type="project" value="TreeGrafter"/>
</dbReference>
<keyword evidence="3 9" id="KW-0863">Zinc-finger</keyword>
<gene>
    <name evidence="15" type="primary">MOT2</name>
    <name evidence="15" type="ORF">LHYA1_G008375</name>
</gene>
<evidence type="ECO:0000259" key="14">
    <source>
        <dbReference type="PROSITE" id="PS50103"/>
    </source>
</evidence>
<dbReference type="Gene3D" id="3.30.40.10">
    <property type="entry name" value="Zinc/RING finger domain, C3HC4 (zinc finger)"/>
    <property type="match status" value="1"/>
</dbReference>
<evidence type="ECO:0000313" key="16">
    <source>
        <dbReference type="Proteomes" id="UP000431533"/>
    </source>
</evidence>
<dbReference type="GeneID" id="41988573"/>
<dbReference type="Proteomes" id="UP000431533">
    <property type="component" value="Unassembled WGS sequence"/>
</dbReference>
<dbReference type="InterPro" id="IPR039780">
    <property type="entry name" value="Mot2"/>
</dbReference>
<dbReference type="GO" id="GO:0004842">
    <property type="term" value="F:ubiquitin-protein transferase activity"/>
    <property type="evidence" value="ECO:0007669"/>
    <property type="project" value="InterPro"/>
</dbReference>